<evidence type="ECO:0000313" key="4">
    <source>
        <dbReference type="Proteomes" id="UP000433575"/>
    </source>
</evidence>
<dbReference type="EMBL" id="WKPI01000030">
    <property type="protein sequence ID" value="MSC34231.1"/>
    <property type="molecule type" value="Genomic_DNA"/>
</dbReference>
<evidence type="ECO:0000313" key="5">
    <source>
        <dbReference type="Proteomes" id="UP000480929"/>
    </source>
</evidence>
<dbReference type="Proteomes" id="UP000480929">
    <property type="component" value="Unassembled WGS sequence"/>
</dbReference>
<comment type="caution">
    <text evidence="2">The sequence shown here is derived from an EMBL/GenBank/DDBJ whole genome shotgun (WGS) entry which is preliminary data.</text>
</comment>
<evidence type="ECO:0000313" key="2">
    <source>
        <dbReference type="EMBL" id="MSA90501.1"/>
    </source>
</evidence>
<protein>
    <recommendedName>
        <fullName evidence="6">DUF4367 domain-containing protein</fullName>
    </recommendedName>
</protein>
<reference evidence="4 5" key="1">
    <citation type="journal article" date="2019" name="Nat. Med.">
        <title>A library of human gut bacterial isolates paired with longitudinal multiomics data enables mechanistic microbiome research.</title>
        <authorList>
            <person name="Poyet M."/>
            <person name="Groussin M."/>
            <person name="Gibbons S.M."/>
            <person name="Avila-Pacheco J."/>
            <person name="Jiang X."/>
            <person name="Kearney S.M."/>
            <person name="Perrotta A.R."/>
            <person name="Berdy B."/>
            <person name="Zhao S."/>
            <person name="Lieberman T.D."/>
            <person name="Swanson P.K."/>
            <person name="Smith M."/>
            <person name="Roesemann S."/>
            <person name="Alexander J.E."/>
            <person name="Rich S.A."/>
            <person name="Livny J."/>
            <person name="Vlamakis H."/>
            <person name="Clish C."/>
            <person name="Bullock K."/>
            <person name="Deik A."/>
            <person name="Scott J."/>
            <person name="Pierce K.A."/>
            <person name="Xavier R.J."/>
            <person name="Alm E.J."/>
        </authorList>
    </citation>
    <scope>NUCLEOTIDE SEQUENCE [LARGE SCALE GENOMIC DNA]</scope>
    <source>
        <strain evidence="2 4">BIOML-A4</strain>
        <strain evidence="3 5">BIOML-A5</strain>
    </source>
</reference>
<dbReference type="Proteomes" id="UP000433575">
    <property type="component" value="Unassembled WGS sequence"/>
</dbReference>
<dbReference type="RefSeq" id="WP_154239772.1">
    <property type="nucleotide sequence ID" value="NZ_CALJPI010000173.1"/>
</dbReference>
<proteinExistence type="predicted"/>
<keyword evidence="1" id="KW-0732">Signal</keyword>
<accession>A0A6N7S9C8</accession>
<feature type="chain" id="PRO_5039400221" description="DUF4367 domain-containing protein" evidence="1">
    <location>
        <begin position="19"/>
        <end position="137"/>
    </location>
</feature>
<gene>
    <name evidence="3" type="ORF">GKD88_13980</name>
    <name evidence="2" type="ORF">GKE08_14310</name>
</gene>
<evidence type="ECO:0000313" key="3">
    <source>
        <dbReference type="EMBL" id="MSC34231.1"/>
    </source>
</evidence>
<evidence type="ECO:0008006" key="6">
    <source>
        <dbReference type="Google" id="ProtNLM"/>
    </source>
</evidence>
<dbReference type="EMBL" id="WKPJ01000028">
    <property type="protein sequence ID" value="MSA90501.1"/>
    <property type="molecule type" value="Genomic_DNA"/>
</dbReference>
<keyword evidence="5" id="KW-1185">Reference proteome</keyword>
<name>A0A6N7S9C8_9FIRM</name>
<dbReference type="OrthoDB" id="1649448at2"/>
<evidence type="ECO:0000256" key="1">
    <source>
        <dbReference type="SAM" id="SignalP"/>
    </source>
</evidence>
<dbReference type="AlphaFoldDB" id="A0A6N7S9C8"/>
<feature type="signal peptide" evidence="1">
    <location>
        <begin position="1"/>
        <end position="18"/>
    </location>
</feature>
<organism evidence="2 4">
    <name type="scientific">Holdemania massiliensis</name>
    <dbReference type="NCBI Taxonomy" id="1468449"/>
    <lineage>
        <taxon>Bacteria</taxon>
        <taxon>Bacillati</taxon>
        <taxon>Bacillota</taxon>
        <taxon>Erysipelotrichia</taxon>
        <taxon>Erysipelotrichales</taxon>
        <taxon>Erysipelotrichaceae</taxon>
        <taxon>Holdemania</taxon>
    </lineage>
</organism>
<sequence>MKRSVLPFLFFCMFILNAGCGSQPKNVALASDYTVKQETEISINNDGFPISISSLLDRFKSYSFYEMLNVETIDADQLGSLSISDSTLYIIEGQAEAREEKILDTDYHIYYYDQLMIIYYGENQDILQALNEQLGAN</sequence>